<keyword evidence="3" id="KW-1185">Reference proteome</keyword>
<sequence>MVIKEDSSNNQFSSVQPDLETQSFAHDDVEPIMLDDNLIQKKGATSVEDYDPIDDAEQYDDFIDEYENDEPNLDNDDSQDGASEDHSDDDDGGPTPVLQVGGLAKSTYVEQPELPMA</sequence>
<evidence type="ECO:0000313" key="3">
    <source>
        <dbReference type="Proteomes" id="UP001604277"/>
    </source>
</evidence>
<evidence type="ECO:0000313" key="2">
    <source>
        <dbReference type="EMBL" id="KAL2520892.1"/>
    </source>
</evidence>
<feature type="compositionally biased region" description="Acidic residues" evidence="1">
    <location>
        <begin position="48"/>
        <end position="79"/>
    </location>
</feature>
<accession>A0ABD1U7F3</accession>
<proteinExistence type="predicted"/>
<feature type="compositionally biased region" description="Polar residues" evidence="1">
    <location>
        <begin position="8"/>
        <end position="24"/>
    </location>
</feature>
<protein>
    <submittedName>
        <fullName evidence="2">Uncharacterized protein</fullName>
    </submittedName>
</protein>
<comment type="caution">
    <text evidence="2">The sequence shown here is derived from an EMBL/GenBank/DDBJ whole genome shotgun (WGS) entry which is preliminary data.</text>
</comment>
<organism evidence="2 3">
    <name type="scientific">Forsythia ovata</name>
    <dbReference type="NCBI Taxonomy" id="205694"/>
    <lineage>
        <taxon>Eukaryota</taxon>
        <taxon>Viridiplantae</taxon>
        <taxon>Streptophyta</taxon>
        <taxon>Embryophyta</taxon>
        <taxon>Tracheophyta</taxon>
        <taxon>Spermatophyta</taxon>
        <taxon>Magnoliopsida</taxon>
        <taxon>eudicotyledons</taxon>
        <taxon>Gunneridae</taxon>
        <taxon>Pentapetalae</taxon>
        <taxon>asterids</taxon>
        <taxon>lamiids</taxon>
        <taxon>Lamiales</taxon>
        <taxon>Oleaceae</taxon>
        <taxon>Forsythieae</taxon>
        <taxon>Forsythia</taxon>
    </lineage>
</organism>
<dbReference type="AlphaFoldDB" id="A0ABD1U7F3"/>
<reference evidence="3" key="1">
    <citation type="submission" date="2024-07" db="EMBL/GenBank/DDBJ databases">
        <title>Two chromosome-level genome assemblies of Korean endemic species Abeliophyllum distichum and Forsythia ovata (Oleaceae).</title>
        <authorList>
            <person name="Jang H."/>
        </authorList>
    </citation>
    <scope>NUCLEOTIDE SEQUENCE [LARGE SCALE GENOMIC DNA]</scope>
</reference>
<name>A0ABD1U7F3_9LAMI</name>
<feature type="region of interest" description="Disordered" evidence="1">
    <location>
        <begin position="1"/>
        <end position="28"/>
    </location>
</feature>
<feature type="region of interest" description="Disordered" evidence="1">
    <location>
        <begin position="42"/>
        <end position="117"/>
    </location>
</feature>
<gene>
    <name evidence="2" type="ORF">Fot_24815</name>
</gene>
<dbReference type="EMBL" id="JBFOLJ010000007">
    <property type="protein sequence ID" value="KAL2520892.1"/>
    <property type="molecule type" value="Genomic_DNA"/>
</dbReference>
<evidence type="ECO:0000256" key="1">
    <source>
        <dbReference type="SAM" id="MobiDB-lite"/>
    </source>
</evidence>
<dbReference type="Proteomes" id="UP001604277">
    <property type="component" value="Unassembled WGS sequence"/>
</dbReference>